<evidence type="ECO:0000256" key="2">
    <source>
        <dbReference type="SAM" id="MobiDB-lite"/>
    </source>
</evidence>
<evidence type="ECO:0000256" key="1">
    <source>
        <dbReference type="ARBA" id="ARBA00022917"/>
    </source>
</evidence>
<evidence type="ECO:0000313" key="4">
    <source>
        <dbReference type="EMBL" id="CAK9112762.1"/>
    </source>
</evidence>
<keyword evidence="1" id="KW-0648">Protein biosynthesis</keyword>
<gene>
    <name evidence="4" type="ORF">SCF082_LOCUS52282</name>
</gene>
<dbReference type="Proteomes" id="UP001642464">
    <property type="component" value="Unassembled WGS sequence"/>
</dbReference>
<comment type="caution">
    <text evidence="4">The sequence shown here is derived from an EMBL/GenBank/DDBJ whole genome shotgun (WGS) entry which is preliminary data.</text>
</comment>
<protein>
    <submittedName>
        <fullName evidence="4">Cytoplasmic (Threonyl-tRNA synthetase) (ThrRS)</fullName>
    </submittedName>
</protein>
<dbReference type="CDD" id="cd00860">
    <property type="entry name" value="ThrRS_anticodon"/>
    <property type="match status" value="1"/>
</dbReference>
<evidence type="ECO:0000259" key="3">
    <source>
        <dbReference type="Pfam" id="PF03129"/>
    </source>
</evidence>
<evidence type="ECO:0000313" key="5">
    <source>
        <dbReference type="Proteomes" id="UP001642464"/>
    </source>
</evidence>
<feature type="domain" description="Anticodon-binding" evidence="3">
    <location>
        <begin position="18"/>
        <end position="104"/>
    </location>
</feature>
<dbReference type="EMBL" id="CAXAMM010044017">
    <property type="protein sequence ID" value="CAK9112762.1"/>
    <property type="molecule type" value="Genomic_DNA"/>
</dbReference>
<organism evidence="4 5">
    <name type="scientific">Durusdinium trenchii</name>
    <dbReference type="NCBI Taxonomy" id="1381693"/>
    <lineage>
        <taxon>Eukaryota</taxon>
        <taxon>Sar</taxon>
        <taxon>Alveolata</taxon>
        <taxon>Dinophyceae</taxon>
        <taxon>Suessiales</taxon>
        <taxon>Symbiodiniaceae</taxon>
        <taxon>Durusdinium</taxon>
    </lineage>
</organism>
<reference evidence="4 5" key="1">
    <citation type="submission" date="2024-02" db="EMBL/GenBank/DDBJ databases">
        <authorList>
            <person name="Chen Y."/>
            <person name="Shah S."/>
            <person name="Dougan E. K."/>
            <person name="Thang M."/>
            <person name="Chan C."/>
        </authorList>
    </citation>
    <scope>NUCLEOTIDE SEQUENCE [LARGE SCALE GENOMIC DNA]</scope>
</reference>
<dbReference type="InterPro" id="IPR047246">
    <property type="entry name" value="ThrRS_anticodon"/>
</dbReference>
<name>A0ABP0SK45_9DINO</name>
<sequence length="250" mass="27557">MHVDSFLFNSKRPLSQPQVQVVPVGTQFNDYALWVERQLQIHGFHAEAETSGKTLNKKVREAQLAQWNYVAVVGAEEQNGLSVNLRSRESEKPLGVFSMVDFIAKLDSEAMPSSQPLRQFEAFQGRLPAALKKTTLPEPKEPTAKSPAKPTFQKQGSLQLRKAANEKFAALAVDEDVEAFLESHPYVKGFEPSRADAELFQQLSECLGCADAVSSKKETNALVSSMGIPGHLANSAWANRREVLADLFSA</sequence>
<dbReference type="Pfam" id="PF03129">
    <property type="entry name" value="HGTP_anticodon"/>
    <property type="match status" value="1"/>
</dbReference>
<dbReference type="PANTHER" id="PTHR11451">
    <property type="entry name" value="THREONINE-TRNA LIGASE"/>
    <property type="match status" value="1"/>
</dbReference>
<dbReference type="SUPFAM" id="SSF52954">
    <property type="entry name" value="Class II aaRS ABD-related"/>
    <property type="match status" value="1"/>
</dbReference>
<dbReference type="Gene3D" id="3.40.50.800">
    <property type="entry name" value="Anticodon-binding domain"/>
    <property type="match status" value="1"/>
</dbReference>
<accession>A0ABP0SK45</accession>
<proteinExistence type="predicted"/>
<dbReference type="InterPro" id="IPR004154">
    <property type="entry name" value="Anticodon-bd"/>
</dbReference>
<dbReference type="InterPro" id="IPR036621">
    <property type="entry name" value="Anticodon-bd_dom_sf"/>
</dbReference>
<feature type="region of interest" description="Disordered" evidence="2">
    <location>
        <begin position="134"/>
        <end position="154"/>
    </location>
</feature>
<dbReference type="PANTHER" id="PTHR11451:SF44">
    <property type="entry name" value="THREONINE--TRNA LIGASE, CHLOROPLASTIC_MITOCHONDRIAL 2"/>
    <property type="match status" value="1"/>
</dbReference>
<keyword evidence="5" id="KW-1185">Reference proteome</keyword>